<evidence type="ECO:0000256" key="6">
    <source>
        <dbReference type="ARBA" id="ARBA00022777"/>
    </source>
</evidence>
<dbReference type="InterPro" id="IPR003593">
    <property type="entry name" value="AAA+_ATPase"/>
</dbReference>
<evidence type="ECO:0000256" key="9">
    <source>
        <dbReference type="ARBA" id="ARBA00023204"/>
    </source>
</evidence>
<feature type="domain" description="KaiC" evidence="12">
    <location>
        <begin position="251"/>
        <end position="483"/>
    </location>
</feature>
<keyword evidence="14" id="KW-1185">Reference proteome</keyword>
<keyword evidence="8" id="KW-0238">DNA-binding</keyword>
<comment type="function">
    <text evidence="10">Can catalyze the hydrolysis of ATP in the presence of single-stranded DNA, the ATP-dependent uptake of single-stranded DNA by duplex DNA, and the ATP-dependent hybridization of homologous single-stranded DNAs. It interacts with LexA causing its activation and leading to its autocatalytic cleavage.</text>
</comment>
<dbReference type="PANTHER" id="PTHR42926:SF1">
    <property type="entry name" value="CIRCADIAN CLOCK OSCILLATOR PROTEIN KAIC 1"/>
    <property type="match status" value="1"/>
</dbReference>
<dbReference type="InterPro" id="IPR051347">
    <property type="entry name" value="Circadian_clock_KaiC-rel"/>
</dbReference>
<evidence type="ECO:0000259" key="11">
    <source>
        <dbReference type="PROSITE" id="PS50162"/>
    </source>
</evidence>
<accession>A0A254TJP4</accession>
<dbReference type="CDD" id="cd19488">
    <property type="entry name" value="KaiC-like_N"/>
    <property type="match status" value="1"/>
</dbReference>
<dbReference type="Pfam" id="PF06745">
    <property type="entry name" value="ATPase"/>
    <property type="match status" value="2"/>
</dbReference>
<dbReference type="SMART" id="SM00382">
    <property type="entry name" value="AAA"/>
    <property type="match status" value="2"/>
</dbReference>
<dbReference type="GO" id="GO:0003677">
    <property type="term" value="F:DNA binding"/>
    <property type="evidence" value="ECO:0007669"/>
    <property type="project" value="UniProtKB-KW"/>
</dbReference>
<proteinExistence type="predicted"/>
<dbReference type="RefSeq" id="WP_088706828.1">
    <property type="nucleotide sequence ID" value="NZ_LSTO01000001.1"/>
</dbReference>
<evidence type="ECO:0000256" key="2">
    <source>
        <dbReference type="ARBA" id="ARBA00022553"/>
    </source>
</evidence>
<dbReference type="AlphaFoldDB" id="A0A254TJP4"/>
<dbReference type="GO" id="GO:0005524">
    <property type="term" value="F:ATP binding"/>
    <property type="evidence" value="ECO:0007669"/>
    <property type="project" value="InterPro"/>
</dbReference>
<organism evidence="13 14">
    <name type="scientific">Noviherbaspirillum denitrificans</name>
    <dbReference type="NCBI Taxonomy" id="1968433"/>
    <lineage>
        <taxon>Bacteria</taxon>
        <taxon>Pseudomonadati</taxon>
        <taxon>Pseudomonadota</taxon>
        <taxon>Betaproteobacteria</taxon>
        <taxon>Burkholderiales</taxon>
        <taxon>Oxalobacteraceae</taxon>
        <taxon>Noviherbaspirillum</taxon>
    </lineage>
</organism>
<feature type="domain" description="KaiC" evidence="12">
    <location>
        <begin position="10"/>
        <end position="249"/>
    </location>
</feature>
<evidence type="ECO:0000256" key="8">
    <source>
        <dbReference type="ARBA" id="ARBA00023125"/>
    </source>
</evidence>
<dbReference type="EC" id="2.7.11.1" evidence="1"/>
<dbReference type="InterPro" id="IPR020588">
    <property type="entry name" value="RecA_ATP-bd"/>
</dbReference>
<dbReference type="EMBL" id="LSTO01000001">
    <property type="protein sequence ID" value="OWW19928.1"/>
    <property type="molecule type" value="Genomic_DNA"/>
</dbReference>
<evidence type="ECO:0000259" key="12">
    <source>
        <dbReference type="PROSITE" id="PS51146"/>
    </source>
</evidence>
<keyword evidence="9" id="KW-0234">DNA repair</keyword>
<gene>
    <name evidence="13" type="ORF">AYR66_10865</name>
</gene>
<dbReference type="InterPro" id="IPR010624">
    <property type="entry name" value="KaiC_dom"/>
</dbReference>
<keyword evidence="5" id="KW-0227">DNA damage</keyword>
<keyword evidence="2" id="KW-0597">Phosphoprotein</keyword>
<dbReference type="GO" id="GO:0006281">
    <property type="term" value="P:DNA repair"/>
    <property type="evidence" value="ECO:0007669"/>
    <property type="project" value="UniProtKB-KW"/>
</dbReference>
<dbReference type="GO" id="GO:0140664">
    <property type="term" value="F:ATP-dependent DNA damage sensor activity"/>
    <property type="evidence" value="ECO:0007669"/>
    <property type="project" value="InterPro"/>
</dbReference>
<evidence type="ECO:0000313" key="13">
    <source>
        <dbReference type="EMBL" id="OWW19928.1"/>
    </source>
</evidence>
<sequence length="498" mass="54583">MAQQNISTSVFLSSGISGLDDILRGGFTRDRLYLIEGAPGSGKTTLGLQFLVEGARLGEPVLYITLSETKTELQAVAASHEMSLDGIHIHEVLPPESILNPEEQYTIFHPTDVEMSATAQEILSVTEEIQPTRIVLDSLSELQLLASNSLMYRRQVLALKQYFANRSCTALLLDDRTAGNGDLQVRSIAHGVLSLDRMATDYGGIRRRIEVIKYRGIAFREGVHDYKIQHGGIVVYPRLIAAESRETLRQAQFGSGLPELDQLLGGGIEEGTSTLISGPPGTGKSSLAAQFVSASLKRQERAALFLFEESTSTFLSRADSLGIELRSHLSTGQLSLMQIDPAQLTPGEFIHQVCRIASQGAKIVVIDSLNGFLHAMPNEKLLATHLHELLTYLGQRGVLTFLIGVQQGMLGSNMSTTVDASYIADNVIMLRYFEARGEVQQAISIFKKRVGRHERTIRQLRITSSGIEVGPVLKQFRGVLTGVPKFDPGTERDYAPHD</sequence>
<dbReference type="GO" id="GO:0016787">
    <property type="term" value="F:hydrolase activity"/>
    <property type="evidence" value="ECO:0007669"/>
    <property type="project" value="UniProtKB-KW"/>
</dbReference>
<feature type="domain" description="RecA family profile 1" evidence="11">
    <location>
        <begin position="8"/>
        <end position="185"/>
    </location>
</feature>
<name>A0A254TJP4_9BURK</name>
<evidence type="ECO:0000256" key="1">
    <source>
        <dbReference type="ARBA" id="ARBA00012513"/>
    </source>
</evidence>
<dbReference type="GO" id="GO:0004674">
    <property type="term" value="F:protein serine/threonine kinase activity"/>
    <property type="evidence" value="ECO:0007669"/>
    <property type="project" value="UniProtKB-EC"/>
</dbReference>
<dbReference type="Proteomes" id="UP000197535">
    <property type="component" value="Unassembled WGS sequence"/>
</dbReference>
<dbReference type="Gene3D" id="3.40.50.300">
    <property type="entry name" value="P-loop containing nucleotide triphosphate hydrolases"/>
    <property type="match status" value="2"/>
</dbReference>
<reference evidence="13 14" key="1">
    <citation type="submission" date="2016-02" db="EMBL/GenBank/DDBJ databases">
        <authorList>
            <person name="Wen L."/>
            <person name="He K."/>
            <person name="Yang H."/>
        </authorList>
    </citation>
    <scope>NUCLEOTIDE SEQUENCE [LARGE SCALE GENOMIC DNA]</scope>
    <source>
        <strain evidence="13 14">TSA40</strain>
    </source>
</reference>
<dbReference type="InterPro" id="IPR027417">
    <property type="entry name" value="P-loop_NTPase"/>
</dbReference>
<dbReference type="InterPro" id="IPR014774">
    <property type="entry name" value="KaiC-like_dom"/>
</dbReference>
<dbReference type="PROSITE" id="PS51146">
    <property type="entry name" value="KAIC"/>
    <property type="match status" value="2"/>
</dbReference>
<dbReference type="PIRSF" id="PIRSF039117">
    <property type="entry name" value="KaiC"/>
    <property type="match status" value="1"/>
</dbReference>
<evidence type="ECO:0000256" key="3">
    <source>
        <dbReference type="ARBA" id="ARBA00022679"/>
    </source>
</evidence>
<evidence type="ECO:0000313" key="14">
    <source>
        <dbReference type="Proteomes" id="UP000197535"/>
    </source>
</evidence>
<evidence type="ECO:0000256" key="4">
    <source>
        <dbReference type="ARBA" id="ARBA00022737"/>
    </source>
</evidence>
<comment type="caution">
    <text evidence="13">The sequence shown here is derived from an EMBL/GenBank/DDBJ whole genome shotgun (WGS) entry which is preliminary data.</text>
</comment>
<dbReference type="SUPFAM" id="SSF52540">
    <property type="entry name" value="P-loop containing nucleoside triphosphate hydrolases"/>
    <property type="match status" value="2"/>
</dbReference>
<evidence type="ECO:0000256" key="10">
    <source>
        <dbReference type="ARBA" id="ARBA00025580"/>
    </source>
</evidence>
<dbReference type="PANTHER" id="PTHR42926">
    <property type="match status" value="1"/>
</dbReference>
<keyword evidence="6" id="KW-0418">Kinase</keyword>
<dbReference type="PROSITE" id="PS50162">
    <property type="entry name" value="RECA_2"/>
    <property type="match status" value="1"/>
</dbReference>
<evidence type="ECO:0000256" key="5">
    <source>
        <dbReference type="ARBA" id="ARBA00022763"/>
    </source>
</evidence>
<dbReference type="InterPro" id="IPR030665">
    <property type="entry name" value="KaiC"/>
</dbReference>
<keyword evidence="3" id="KW-0808">Transferase</keyword>
<keyword evidence="7" id="KW-0378">Hydrolase</keyword>
<evidence type="ECO:0000256" key="7">
    <source>
        <dbReference type="ARBA" id="ARBA00022801"/>
    </source>
</evidence>
<protein>
    <recommendedName>
        <fullName evidence="1">non-specific serine/threonine protein kinase</fullName>
        <ecNumber evidence="1">2.7.11.1</ecNumber>
    </recommendedName>
</protein>
<dbReference type="OrthoDB" id="9783783at2"/>
<keyword evidence="4" id="KW-0677">Repeat</keyword>